<protein>
    <recommendedName>
        <fullName evidence="4">Plastid lipid-associated protein/fibrillin conserved domain-containing protein</fullName>
    </recommendedName>
</protein>
<comment type="subcellular location">
    <subcellularLocation>
        <location evidence="1">Plastid</location>
    </subcellularLocation>
</comment>
<dbReference type="AlphaFoldDB" id="A0A9Q1JZ27"/>
<comment type="caution">
    <text evidence="5">The sequence shown here is derived from an EMBL/GenBank/DDBJ whole genome shotgun (WGS) entry which is preliminary data.</text>
</comment>
<name>A0A9Q1JZ27_9CARY</name>
<evidence type="ECO:0000256" key="2">
    <source>
        <dbReference type="ARBA" id="ARBA00022640"/>
    </source>
</evidence>
<evidence type="ECO:0000256" key="3">
    <source>
        <dbReference type="ARBA" id="ARBA00022946"/>
    </source>
</evidence>
<evidence type="ECO:0000259" key="4">
    <source>
        <dbReference type="Pfam" id="PF04755"/>
    </source>
</evidence>
<proteinExistence type="predicted"/>
<reference evidence="5" key="1">
    <citation type="submission" date="2022-04" db="EMBL/GenBank/DDBJ databases">
        <title>Carnegiea gigantea Genome sequencing and assembly v2.</title>
        <authorList>
            <person name="Copetti D."/>
            <person name="Sanderson M.J."/>
            <person name="Burquez A."/>
            <person name="Wojciechowski M.F."/>
        </authorList>
    </citation>
    <scope>NUCLEOTIDE SEQUENCE</scope>
    <source>
        <strain evidence="5">SGP5-SGP5p</strain>
        <tissue evidence="5">Aerial part</tissue>
    </source>
</reference>
<gene>
    <name evidence="5" type="ORF">Cgig2_026569</name>
</gene>
<accession>A0A9Q1JZ27</accession>
<keyword evidence="6" id="KW-1185">Reference proteome</keyword>
<feature type="domain" description="Plastid lipid-associated protein/fibrillin conserved" evidence="4">
    <location>
        <begin position="73"/>
        <end position="121"/>
    </location>
</feature>
<dbReference type="Pfam" id="PF04755">
    <property type="entry name" value="PAP_fibrillin"/>
    <property type="match status" value="1"/>
</dbReference>
<keyword evidence="2" id="KW-0934">Plastid</keyword>
<dbReference type="EMBL" id="JAKOGI010000518">
    <property type="protein sequence ID" value="KAJ8433748.1"/>
    <property type="molecule type" value="Genomic_DNA"/>
</dbReference>
<dbReference type="Proteomes" id="UP001153076">
    <property type="component" value="Unassembled WGS sequence"/>
</dbReference>
<evidence type="ECO:0000256" key="1">
    <source>
        <dbReference type="ARBA" id="ARBA00004474"/>
    </source>
</evidence>
<dbReference type="InterPro" id="IPR006843">
    <property type="entry name" value="PAP/fibrillin_dom"/>
</dbReference>
<dbReference type="GO" id="GO:0009536">
    <property type="term" value="C:plastid"/>
    <property type="evidence" value="ECO:0007669"/>
    <property type="project" value="UniProtKB-SubCell"/>
</dbReference>
<evidence type="ECO:0000313" key="5">
    <source>
        <dbReference type="EMBL" id="KAJ8433748.1"/>
    </source>
</evidence>
<dbReference type="OrthoDB" id="1741529at2759"/>
<organism evidence="5 6">
    <name type="scientific">Carnegiea gigantea</name>
    <dbReference type="NCBI Taxonomy" id="171969"/>
    <lineage>
        <taxon>Eukaryota</taxon>
        <taxon>Viridiplantae</taxon>
        <taxon>Streptophyta</taxon>
        <taxon>Embryophyta</taxon>
        <taxon>Tracheophyta</taxon>
        <taxon>Spermatophyta</taxon>
        <taxon>Magnoliopsida</taxon>
        <taxon>eudicotyledons</taxon>
        <taxon>Gunneridae</taxon>
        <taxon>Pentapetalae</taxon>
        <taxon>Caryophyllales</taxon>
        <taxon>Cactineae</taxon>
        <taxon>Cactaceae</taxon>
        <taxon>Cactoideae</taxon>
        <taxon>Echinocereeae</taxon>
        <taxon>Carnegiea</taxon>
    </lineage>
</organism>
<sequence length="166" mass="18770">MATKLLHPPIPAPHLLKQPLKTKISQITLSAPEPRSNSSGFKQSRFNQSLIRGIADEQRSGLLEDPKDTIALTKTSIYQAVEGINRGVFGVTSAKRREIEDLVMQLEAQNPTPNPTVNLEKVEFAEVGSLFIAQLQYWVIDVAEVLVVTSFRKFMIWYFPYFMSYV</sequence>
<keyword evidence="3" id="KW-0809">Transit peptide</keyword>
<evidence type="ECO:0000313" key="6">
    <source>
        <dbReference type="Proteomes" id="UP001153076"/>
    </source>
</evidence>